<gene>
    <name evidence="2" type="ORF">KFK09_006409</name>
</gene>
<protein>
    <submittedName>
        <fullName evidence="2">Uncharacterized protein</fullName>
    </submittedName>
</protein>
<dbReference type="AlphaFoldDB" id="A0A8T3BR90"/>
<proteinExistence type="predicted"/>
<dbReference type="EMBL" id="JAGYWB010000006">
    <property type="protein sequence ID" value="KAI0518970.1"/>
    <property type="molecule type" value="Genomic_DNA"/>
</dbReference>
<evidence type="ECO:0000313" key="3">
    <source>
        <dbReference type="Proteomes" id="UP000829196"/>
    </source>
</evidence>
<feature type="transmembrane region" description="Helical" evidence="1">
    <location>
        <begin position="74"/>
        <end position="97"/>
    </location>
</feature>
<accession>A0A8T3BR90</accession>
<reference evidence="2" key="1">
    <citation type="journal article" date="2022" name="Front. Genet.">
        <title>Chromosome-Scale Assembly of the Dendrobium nobile Genome Provides Insights Into the Molecular Mechanism of the Biosynthesis of the Medicinal Active Ingredient of Dendrobium.</title>
        <authorList>
            <person name="Xu Q."/>
            <person name="Niu S.-C."/>
            <person name="Li K.-L."/>
            <person name="Zheng P.-J."/>
            <person name="Zhang X.-J."/>
            <person name="Jia Y."/>
            <person name="Liu Y."/>
            <person name="Niu Y.-X."/>
            <person name="Yu L.-H."/>
            <person name="Chen D.-F."/>
            <person name="Zhang G.-Q."/>
        </authorList>
    </citation>
    <scope>NUCLEOTIDE SEQUENCE</scope>
    <source>
        <tissue evidence="2">Leaf</tissue>
    </source>
</reference>
<dbReference type="Proteomes" id="UP000829196">
    <property type="component" value="Unassembled WGS sequence"/>
</dbReference>
<evidence type="ECO:0000313" key="2">
    <source>
        <dbReference type="EMBL" id="KAI0518970.1"/>
    </source>
</evidence>
<evidence type="ECO:0000256" key="1">
    <source>
        <dbReference type="SAM" id="Phobius"/>
    </source>
</evidence>
<name>A0A8T3BR90_DENNO</name>
<feature type="transmembrane region" description="Helical" evidence="1">
    <location>
        <begin position="103"/>
        <end position="122"/>
    </location>
</feature>
<keyword evidence="1" id="KW-0812">Transmembrane</keyword>
<keyword evidence="1" id="KW-0472">Membrane</keyword>
<comment type="caution">
    <text evidence="2">The sequence shown here is derived from an EMBL/GenBank/DDBJ whole genome shotgun (WGS) entry which is preliminary data.</text>
</comment>
<keyword evidence="1" id="KW-1133">Transmembrane helix</keyword>
<organism evidence="2 3">
    <name type="scientific">Dendrobium nobile</name>
    <name type="common">Orchid</name>
    <dbReference type="NCBI Taxonomy" id="94219"/>
    <lineage>
        <taxon>Eukaryota</taxon>
        <taxon>Viridiplantae</taxon>
        <taxon>Streptophyta</taxon>
        <taxon>Embryophyta</taxon>
        <taxon>Tracheophyta</taxon>
        <taxon>Spermatophyta</taxon>
        <taxon>Magnoliopsida</taxon>
        <taxon>Liliopsida</taxon>
        <taxon>Asparagales</taxon>
        <taxon>Orchidaceae</taxon>
        <taxon>Epidendroideae</taxon>
        <taxon>Malaxideae</taxon>
        <taxon>Dendrobiinae</taxon>
        <taxon>Dendrobium</taxon>
    </lineage>
</organism>
<sequence length="128" mass="14574">MFENSNKFQALQNLEENLVNPHVEDFSICAEEISFSKYSANVKSSMNVSLAYGFQNLDRANACKNIVNKFDVDLFFILEAKVCLFFGVLFELVVVLGVSRAVWSFWLVSGGSWVTILGESLFNWRLAW</sequence>
<keyword evidence="3" id="KW-1185">Reference proteome</keyword>